<protein>
    <recommendedName>
        <fullName evidence="3">Nucleotidyl transferase AbiEii/AbiGii toxin family protein</fullName>
    </recommendedName>
</protein>
<name>A0A1T1H9N2_OCELI</name>
<organism evidence="1 2">
    <name type="scientific">Oceanospirillum linum</name>
    <dbReference type="NCBI Taxonomy" id="966"/>
    <lineage>
        <taxon>Bacteria</taxon>
        <taxon>Pseudomonadati</taxon>
        <taxon>Pseudomonadota</taxon>
        <taxon>Gammaproteobacteria</taxon>
        <taxon>Oceanospirillales</taxon>
        <taxon>Oceanospirillaceae</taxon>
        <taxon>Oceanospirillum</taxon>
    </lineage>
</organism>
<comment type="caution">
    <text evidence="1">The sequence shown here is derived from an EMBL/GenBank/DDBJ whole genome shotgun (WGS) entry which is preliminary data.</text>
</comment>
<dbReference type="RefSeq" id="WP_078320233.1">
    <property type="nucleotide sequence ID" value="NZ_FXTS01000007.1"/>
</dbReference>
<keyword evidence="2" id="KW-1185">Reference proteome</keyword>
<reference evidence="1" key="1">
    <citation type="submission" date="2017-02" db="EMBL/GenBank/DDBJ databases">
        <title>Draft Genome Sequence of the Salt Water Bacterium Oceanospirillum linum ATCC 11336.</title>
        <authorList>
            <person name="Trachtenberg A.M."/>
            <person name="Carney J.G."/>
            <person name="Linnane J.D."/>
            <person name="Rheaume B.A."/>
            <person name="Pitts N.L."/>
            <person name="Mykles D.L."/>
            <person name="Maclea K.S."/>
        </authorList>
    </citation>
    <scope>NUCLEOTIDE SEQUENCE [LARGE SCALE GENOMIC DNA]</scope>
    <source>
        <strain evidence="1">ATCC 11336</strain>
    </source>
</reference>
<dbReference type="EMBL" id="MTSD02000006">
    <property type="protein sequence ID" value="OOV86417.1"/>
    <property type="molecule type" value="Genomic_DNA"/>
</dbReference>
<evidence type="ECO:0000313" key="2">
    <source>
        <dbReference type="Proteomes" id="UP000190064"/>
    </source>
</evidence>
<dbReference type="Proteomes" id="UP000190064">
    <property type="component" value="Unassembled WGS sequence"/>
</dbReference>
<evidence type="ECO:0008006" key="3">
    <source>
        <dbReference type="Google" id="ProtNLM"/>
    </source>
</evidence>
<proteinExistence type="predicted"/>
<dbReference type="STRING" id="966.BTA35_0212940"/>
<accession>A0A1T1H9N2</accession>
<sequence length="235" mass="26491">MSERITQKQMLIQVAEALGSDLRKEVAFVGGCTTALFISDEVTLESIRSTDDVDLIIHVIGYNGFDKLQRQLQVNGFRNSMPEPGDENEPICAMKLGQLRVDFMPDDEAVLGFTNRWYRAALENSESYALTAELVIRLVDPVYFIATKLEAWKGRGGGDVLGSRDLEDILNVVDGRPELTDEIHQGPEDVRAYIEEEFRALLENSMFEYAISSQADGYDERENILFQRIEKMAGV</sequence>
<dbReference type="AlphaFoldDB" id="A0A1T1H9N2"/>
<evidence type="ECO:0000313" key="1">
    <source>
        <dbReference type="EMBL" id="OOV86417.1"/>
    </source>
</evidence>
<gene>
    <name evidence="1" type="ORF">BTA35_0212940</name>
</gene>